<dbReference type="AlphaFoldDB" id="A0A660SFK2"/>
<dbReference type="InterPro" id="IPR036188">
    <property type="entry name" value="FAD/NAD-bd_sf"/>
</dbReference>
<dbReference type="PRINTS" id="PR00469">
    <property type="entry name" value="PNDRDTASEII"/>
</dbReference>
<sequence length="345" mass="38691">MTPSGPAPEADPLSGALKEIIRNEVIIVGGGPSGATLGRYLARNGIRVVILERSRFPRYKVCAGGVPSLLFDLVGNFPYERKFDQILLKKGRREWRLNLARPILTVKREEFDTFLLDRARGAGCEIRFEPAQKIDGDRVVVESGSYEFRYLIGADGAGSLVRKAMGLEFHRWVRTIEFEISGRGDELIVRIGPGPGYAWFWPKKETIAFGAGGFGDPNFWLEPFAEELGLRPEGKGYRYRYPIWEKKERIRGRMILIGDAGGFASPLTGAGIYTGILSALAAGRMILTGRWDPFFRSLYPELIPASQLAPFLYHSPGLLIDFVRPSISRNFGRQKGYYRILRLKA</sequence>
<dbReference type="Gene3D" id="3.50.50.60">
    <property type="entry name" value="FAD/NAD(P)-binding domain"/>
    <property type="match status" value="1"/>
</dbReference>
<accession>A0A660SFK2</accession>
<dbReference type="EMBL" id="QNBE01000083">
    <property type="protein sequence ID" value="RKX69457.1"/>
    <property type="molecule type" value="Genomic_DNA"/>
</dbReference>
<reference evidence="2 3" key="1">
    <citation type="submission" date="2018-06" db="EMBL/GenBank/DDBJ databases">
        <title>Extensive metabolic versatility and redundancy in microbially diverse, dynamic hydrothermal sediments.</title>
        <authorList>
            <person name="Dombrowski N."/>
            <person name="Teske A."/>
            <person name="Baker B.J."/>
        </authorList>
    </citation>
    <scope>NUCLEOTIDE SEQUENCE [LARGE SCALE GENOMIC DNA]</scope>
    <source>
        <strain evidence="2">B36_G15</strain>
    </source>
</reference>
<proteinExistence type="predicted"/>
<evidence type="ECO:0000259" key="1">
    <source>
        <dbReference type="Pfam" id="PF01494"/>
    </source>
</evidence>
<name>A0A660SFK2_UNCW3</name>
<dbReference type="GO" id="GO:0071949">
    <property type="term" value="F:FAD binding"/>
    <property type="evidence" value="ECO:0007669"/>
    <property type="project" value="InterPro"/>
</dbReference>
<dbReference type="Proteomes" id="UP000268469">
    <property type="component" value="Unassembled WGS sequence"/>
</dbReference>
<dbReference type="InterPro" id="IPR050407">
    <property type="entry name" value="Geranylgeranyl_reductase"/>
</dbReference>
<feature type="domain" description="FAD-binding" evidence="1">
    <location>
        <begin position="24"/>
        <end position="176"/>
    </location>
</feature>
<dbReference type="SUPFAM" id="SSF51905">
    <property type="entry name" value="FAD/NAD(P)-binding domain"/>
    <property type="match status" value="1"/>
</dbReference>
<protein>
    <recommendedName>
        <fullName evidence="1">FAD-binding domain-containing protein</fullName>
    </recommendedName>
</protein>
<evidence type="ECO:0000313" key="2">
    <source>
        <dbReference type="EMBL" id="RKX69457.1"/>
    </source>
</evidence>
<dbReference type="InterPro" id="IPR002938">
    <property type="entry name" value="FAD-bd"/>
</dbReference>
<gene>
    <name evidence="2" type="ORF">DRP53_08090</name>
</gene>
<dbReference type="PANTHER" id="PTHR42685">
    <property type="entry name" value="GERANYLGERANYL DIPHOSPHATE REDUCTASE"/>
    <property type="match status" value="1"/>
</dbReference>
<organism evidence="2 3">
    <name type="scientific">candidate division WOR-3 bacterium</name>
    <dbReference type="NCBI Taxonomy" id="2052148"/>
    <lineage>
        <taxon>Bacteria</taxon>
        <taxon>Bacteria division WOR-3</taxon>
    </lineage>
</organism>
<evidence type="ECO:0000313" key="3">
    <source>
        <dbReference type="Proteomes" id="UP000268469"/>
    </source>
</evidence>
<comment type="caution">
    <text evidence="2">The sequence shown here is derived from an EMBL/GenBank/DDBJ whole genome shotgun (WGS) entry which is preliminary data.</text>
</comment>
<dbReference type="Pfam" id="PF01494">
    <property type="entry name" value="FAD_binding_3"/>
    <property type="match status" value="1"/>
</dbReference>
<dbReference type="PANTHER" id="PTHR42685:SF22">
    <property type="entry name" value="CONDITIONED MEDIUM FACTOR RECEPTOR 1"/>
    <property type="match status" value="1"/>
</dbReference>